<dbReference type="AlphaFoldDB" id="A0A6A6Z600"/>
<evidence type="ECO:0000313" key="5">
    <source>
        <dbReference type="RefSeq" id="XP_033582651.1"/>
    </source>
</evidence>
<dbReference type="RefSeq" id="XP_033582651.1">
    <property type="nucleotide sequence ID" value="XM_033726741.1"/>
</dbReference>
<keyword evidence="2" id="KW-0472">Membrane</keyword>
<evidence type="ECO:0000256" key="2">
    <source>
        <dbReference type="SAM" id="Phobius"/>
    </source>
</evidence>
<keyword evidence="2" id="KW-0812">Transmembrane</keyword>
<feature type="region of interest" description="Disordered" evidence="1">
    <location>
        <begin position="40"/>
        <end position="78"/>
    </location>
</feature>
<accession>A0A6A6Z600</accession>
<protein>
    <submittedName>
        <fullName evidence="3 5">Uncharacterized protein</fullName>
    </submittedName>
</protein>
<sequence length="272" mass="30654">MPHPSSFPTYPPSSYVLVPFLLAFFLVLYQALPQLTAQRYSRGKHQPPPPPRPRGRPPPRPTPLPPPPPSDLNRTRPHLPALHTANLPRLEDYAPAPIPTFFPGFRVNEAMRKARHLHAIEAAWARAFREMRGHIQTLRDQVQDHWEQSQGLQEQVWRHGDIEVMSSSTSTQTLDFDLPNMSGAGEVPRSDDAYFECNNVYDGSGSEESTRPEWHWGGRRSNVYGDGAYAVGHSPRARHLFALQSAAAAAQARRRHESRSGNGRALESEWVL</sequence>
<evidence type="ECO:0000256" key="1">
    <source>
        <dbReference type="SAM" id="MobiDB-lite"/>
    </source>
</evidence>
<name>A0A6A6Z600_9PEZI</name>
<reference evidence="5" key="3">
    <citation type="submission" date="2025-04" db="UniProtKB">
        <authorList>
            <consortium name="RefSeq"/>
        </authorList>
    </citation>
    <scope>IDENTIFICATION</scope>
    <source>
        <strain evidence="5">CBS 304.34</strain>
    </source>
</reference>
<dbReference type="OrthoDB" id="10570068at2759"/>
<evidence type="ECO:0000313" key="3">
    <source>
        <dbReference type="EMBL" id="KAF2815687.1"/>
    </source>
</evidence>
<gene>
    <name evidence="3 5" type="ORF">BDZ99DRAFT_541471</name>
</gene>
<keyword evidence="2" id="KW-1133">Transmembrane helix</keyword>
<reference evidence="3 5" key="1">
    <citation type="journal article" date="2020" name="Stud. Mycol.">
        <title>101 Dothideomycetes genomes: a test case for predicting lifestyles and emergence of pathogens.</title>
        <authorList>
            <person name="Haridas S."/>
            <person name="Albert R."/>
            <person name="Binder M."/>
            <person name="Bloem J."/>
            <person name="Labutti K."/>
            <person name="Salamov A."/>
            <person name="Andreopoulos B."/>
            <person name="Baker S."/>
            <person name="Barry K."/>
            <person name="Bills G."/>
            <person name="Bluhm B."/>
            <person name="Cannon C."/>
            <person name="Castanera R."/>
            <person name="Culley D."/>
            <person name="Daum C."/>
            <person name="Ezra D."/>
            <person name="Gonzalez J."/>
            <person name="Henrissat B."/>
            <person name="Kuo A."/>
            <person name="Liang C."/>
            <person name="Lipzen A."/>
            <person name="Lutzoni F."/>
            <person name="Magnuson J."/>
            <person name="Mondo S."/>
            <person name="Nolan M."/>
            <person name="Ohm R."/>
            <person name="Pangilinan J."/>
            <person name="Park H.-J."/>
            <person name="Ramirez L."/>
            <person name="Alfaro M."/>
            <person name="Sun H."/>
            <person name="Tritt A."/>
            <person name="Yoshinaga Y."/>
            <person name="Zwiers L.-H."/>
            <person name="Turgeon B."/>
            <person name="Goodwin S."/>
            <person name="Spatafora J."/>
            <person name="Crous P."/>
            <person name="Grigoriev I."/>
        </authorList>
    </citation>
    <scope>NUCLEOTIDE SEQUENCE</scope>
    <source>
        <strain evidence="3 5">CBS 304.34</strain>
    </source>
</reference>
<reference evidence="5" key="2">
    <citation type="submission" date="2020-04" db="EMBL/GenBank/DDBJ databases">
        <authorList>
            <consortium name="NCBI Genome Project"/>
        </authorList>
    </citation>
    <scope>NUCLEOTIDE SEQUENCE</scope>
    <source>
        <strain evidence="5">CBS 304.34</strain>
    </source>
</reference>
<organism evidence="3">
    <name type="scientific">Mytilinidion resinicola</name>
    <dbReference type="NCBI Taxonomy" id="574789"/>
    <lineage>
        <taxon>Eukaryota</taxon>
        <taxon>Fungi</taxon>
        <taxon>Dikarya</taxon>
        <taxon>Ascomycota</taxon>
        <taxon>Pezizomycotina</taxon>
        <taxon>Dothideomycetes</taxon>
        <taxon>Pleosporomycetidae</taxon>
        <taxon>Mytilinidiales</taxon>
        <taxon>Mytilinidiaceae</taxon>
        <taxon>Mytilinidion</taxon>
    </lineage>
</organism>
<keyword evidence="4" id="KW-1185">Reference proteome</keyword>
<proteinExistence type="predicted"/>
<feature type="region of interest" description="Disordered" evidence="1">
    <location>
        <begin position="252"/>
        <end position="272"/>
    </location>
</feature>
<dbReference type="GeneID" id="54467634"/>
<dbReference type="Proteomes" id="UP000504636">
    <property type="component" value="Unplaced"/>
</dbReference>
<feature type="transmembrane region" description="Helical" evidence="2">
    <location>
        <begin position="12"/>
        <end position="32"/>
    </location>
</feature>
<evidence type="ECO:0000313" key="4">
    <source>
        <dbReference type="Proteomes" id="UP000504636"/>
    </source>
</evidence>
<dbReference type="EMBL" id="MU003693">
    <property type="protein sequence ID" value="KAF2815687.1"/>
    <property type="molecule type" value="Genomic_DNA"/>
</dbReference>
<feature type="compositionally biased region" description="Pro residues" evidence="1">
    <location>
        <begin position="46"/>
        <end position="70"/>
    </location>
</feature>